<reference evidence="14" key="1">
    <citation type="submission" date="2025-08" db="UniProtKB">
        <authorList>
            <consortium name="RefSeq"/>
        </authorList>
    </citation>
    <scope>IDENTIFICATION</scope>
    <source>
        <tissue evidence="14">Kidney</tissue>
    </source>
</reference>
<evidence type="ECO:0000256" key="6">
    <source>
        <dbReference type="ARBA" id="ARBA00023136"/>
    </source>
</evidence>
<evidence type="ECO:0000256" key="9">
    <source>
        <dbReference type="RuleBase" id="RU000688"/>
    </source>
</evidence>
<evidence type="ECO:0000313" key="14">
    <source>
        <dbReference type="RefSeq" id="XP_012874993.1"/>
    </source>
</evidence>
<evidence type="ECO:0000256" key="4">
    <source>
        <dbReference type="ARBA" id="ARBA00022989"/>
    </source>
</evidence>
<dbReference type="Gene3D" id="1.20.1070.10">
    <property type="entry name" value="Rhodopsin 7-helix transmembrane proteins"/>
    <property type="match status" value="1"/>
</dbReference>
<dbReference type="PRINTS" id="PR00237">
    <property type="entry name" value="GPCRRHODOPSN"/>
</dbReference>
<feature type="region of interest" description="Disordered" evidence="10">
    <location>
        <begin position="1"/>
        <end position="29"/>
    </location>
</feature>
<feature type="region of interest" description="Disordered" evidence="10">
    <location>
        <begin position="333"/>
        <end position="358"/>
    </location>
</feature>
<dbReference type="InParanoid" id="A0A1S3FEG8"/>
<evidence type="ECO:0000256" key="11">
    <source>
        <dbReference type="SAM" id="Phobius"/>
    </source>
</evidence>
<dbReference type="InterPro" id="IPR000276">
    <property type="entry name" value="GPCR_Rhodpsn"/>
</dbReference>
<gene>
    <name evidence="14" type="primary">LOC105988047</name>
</gene>
<name>A0A1S3FEG8_DIPOR</name>
<sequence>MLRIRNTPGNTPSLVSVPRITSGGFPSKDPITPALKTQVPGMSEDVHLRHGTCDLQELILYSLTFITAVVGMAGNAAVIWLLGFQMRRNPISVYILNLAAADFLFLCFNIFNSIQEITSLLPYIHSYLFNFFFSGFFCSYTASLSILSAISLERCLSVVCPIWYRCRRPRHTSTFVCMLIWGLSLLLTILRSHHCIITTSPHHVNWCLRMHYFSAGYLMLLFVILSGSSLALIVKMFCGSRRMPMTRLYVTLLLTVLVFIFCGLPYGIRYFLTTWFYINVRDHPCFFLFLFFLSCVNSCANPIVYFFVGSFRHRQRKTLKWFLQRALQDTTEEDECGGNTSRGPLGMSGNKEAEQSND</sequence>
<feature type="transmembrane region" description="Helical" evidence="11">
    <location>
        <begin position="246"/>
        <end position="266"/>
    </location>
</feature>
<feature type="domain" description="G-protein coupled receptors family 1 profile" evidence="12">
    <location>
        <begin position="74"/>
        <end position="305"/>
    </location>
</feature>
<feature type="transmembrane region" description="Helical" evidence="11">
    <location>
        <begin position="210"/>
        <end position="234"/>
    </location>
</feature>
<evidence type="ECO:0000256" key="1">
    <source>
        <dbReference type="ARBA" id="ARBA00004651"/>
    </source>
</evidence>
<organism evidence="13 14">
    <name type="scientific">Dipodomys ordii</name>
    <name type="common">Ord's kangaroo rat</name>
    <dbReference type="NCBI Taxonomy" id="10020"/>
    <lineage>
        <taxon>Eukaryota</taxon>
        <taxon>Metazoa</taxon>
        <taxon>Chordata</taxon>
        <taxon>Craniata</taxon>
        <taxon>Vertebrata</taxon>
        <taxon>Euteleostomi</taxon>
        <taxon>Mammalia</taxon>
        <taxon>Eutheria</taxon>
        <taxon>Euarchontoglires</taxon>
        <taxon>Glires</taxon>
        <taxon>Rodentia</taxon>
        <taxon>Castorimorpha</taxon>
        <taxon>Heteromyidae</taxon>
        <taxon>Dipodomyinae</taxon>
        <taxon>Dipodomys</taxon>
    </lineage>
</organism>
<dbReference type="GeneID" id="105988047"/>
<dbReference type="InterPro" id="IPR017452">
    <property type="entry name" value="GPCR_Rhodpsn_7TM"/>
</dbReference>
<dbReference type="PANTHER" id="PTHR11334:SF29">
    <property type="entry name" value="MAS-RELATED G-PROTEIN COUPLED RECEPTOR MEMBER X2"/>
    <property type="match status" value="1"/>
</dbReference>
<dbReference type="SUPFAM" id="SSF81321">
    <property type="entry name" value="Family A G protein-coupled receptor-like"/>
    <property type="match status" value="1"/>
</dbReference>
<feature type="transmembrane region" description="Helical" evidence="11">
    <location>
        <begin position="131"/>
        <end position="152"/>
    </location>
</feature>
<keyword evidence="5 9" id="KW-0297">G-protein coupled receptor</keyword>
<evidence type="ECO:0000259" key="12">
    <source>
        <dbReference type="PROSITE" id="PS50262"/>
    </source>
</evidence>
<accession>A0A1S3FEG8</accession>
<evidence type="ECO:0000313" key="13">
    <source>
        <dbReference type="Proteomes" id="UP000081671"/>
    </source>
</evidence>
<keyword evidence="6 11" id="KW-0472">Membrane</keyword>
<dbReference type="PROSITE" id="PS00237">
    <property type="entry name" value="G_PROTEIN_RECEP_F1_1"/>
    <property type="match status" value="1"/>
</dbReference>
<feature type="transmembrane region" description="Helical" evidence="11">
    <location>
        <begin position="173"/>
        <end position="190"/>
    </location>
</feature>
<keyword evidence="13" id="KW-1185">Reference proteome</keyword>
<dbReference type="FunFam" id="1.20.1070.10:FF:000140">
    <property type="entry name" value="Mas-related G-protein coupled receptor member X2"/>
    <property type="match status" value="1"/>
</dbReference>
<dbReference type="AlphaFoldDB" id="A0A1S3FEG8"/>
<evidence type="ECO:0000256" key="3">
    <source>
        <dbReference type="ARBA" id="ARBA00022692"/>
    </source>
</evidence>
<dbReference type="Proteomes" id="UP000081671">
    <property type="component" value="Unplaced"/>
</dbReference>
<keyword evidence="8 9" id="KW-0807">Transducer</keyword>
<dbReference type="KEGG" id="dord:105988047"/>
<dbReference type="OrthoDB" id="9631784at2759"/>
<dbReference type="InterPro" id="IPR026234">
    <property type="entry name" value="MRGPCRFAMILY"/>
</dbReference>
<feature type="transmembrane region" description="Helical" evidence="11">
    <location>
        <begin position="286"/>
        <end position="308"/>
    </location>
</feature>
<feature type="transmembrane region" description="Helical" evidence="11">
    <location>
        <begin position="91"/>
        <end position="111"/>
    </location>
</feature>
<dbReference type="RefSeq" id="XP_012874993.1">
    <property type="nucleotide sequence ID" value="XM_013019539.1"/>
</dbReference>
<dbReference type="PANTHER" id="PTHR11334">
    <property type="entry name" value="MAS-RELATED G-PROTEIN COUPLED RECEPTOR"/>
    <property type="match status" value="1"/>
</dbReference>
<dbReference type="GO" id="GO:0005886">
    <property type="term" value="C:plasma membrane"/>
    <property type="evidence" value="ECO:0007669"/>
    <property type="project" value="UniProtKB-SubCell"/>
</dbReference>
<dbReference type="PROSITE" id="PS50262">
    <property type="entry name" value="G_PROTEIN_RECEP_F1_2"/>
    <property type="match status" value="1"/>
</dbReference>
<keyword evidence="7 9" id="KW-0675">Receptor</keyword>
<keyword evidence="4 11" id="KW-1133">Transmembrane helix</keyword>
<evidence type="ECO:0000256" key="7">
    <source>
        <dbReference type="ARBA" id="ARBA00023170"/>
    </source>
</evidence>
<evidence type="ECO:0000256" key="5">
    <source>
        <dbReference type="ARBA" id="ARBA00023040"/>
    </source>
</evidence>
<feature type="transmembrane region" description="Helical" evidence="11">
    <location>
        <begin position="58"/>
        <end position="84"/>
    </location>
</feature>
<comment type="similarity">
    <text evidence="9">Belongs to the G-protein coupled receptor 1 family.</text>
</comment>
<protein>
    <submittedName>
        <fullName evidence="14">Mas-related G-protein coupled receptor member X2-like</fullName>
    </submittedName>
</protein>
<comment type="subcellular location">
    <subcellularLocation>
        <location evidence="1">Cell membrane</location>
        <topology evidence="1">Multi-pass membrane protein</topology>
    </subcellularLocation>
</comment>
<keyword evidence="3 9" id="KW-0812">Transmembrane</keyword>
<proteinExistence type="inferred from homology"/>
<dbReference type="GO" id="GO:0004930">
    <property type="term" value="F:G protein-coupled receptor activity"/>
    <property type="evidence" value="ECO:0007669"/>
    <property type="project" value="UniProtKB-KW"/>
</dbReference>
<keyword evidence="2" id="KW-1003">Cell membrane</keyword>
<evidence type="ECO:0000256" key="8">
    <source>
        <dbReference type="ARBA" id="ARBA00023224"/>
    </source>
</evidence>
<dbReference type="Pfam" id="PF00001">
    <property type="entry name" value="7tm_1"/>
    <property type="match status" value="1"/>
</dbReference>
<evidence type="ECO:0000256" key="2">
    <source>
        <dbReference type="ARBA" id="ARBA00022475"/>
    </source>
</evidence>
<dbReference type="PRINTS" id="PR02108">
    <property type="entry name" value="MRGPCRFAMILY"/>
</dbReference>
<evidence type="ECO:0000256" key="10">
    <source>
        <dbReference type="SAM" id="MobiDB-lite"/>
    </source>
</evidence>